<evidence type="ECO:0000313" key="4">
    <source>
        <dbReference type="Proteomes" id="UP000002195"/>
    </source>
</evidence>
<dbReference type="InterPro" id="IPR004276">
    <property type="entry name" value="GlycoTrans_28_N"/>
</dbReference>
<sequence length="437" mass="50624">MKIVFFCFGTRGDVQPLCILASELKKRGHYCLIVGENRIKYVVENFELDFNAIDGDIIDLLNDDEKGDKLKIYSPREYSRRFFEKRMELDKQNLGRLNQLYLSSIGMDLIIQSNIIPTEAQCVRDKLGIPFISLTLFQIFPSNEAPFLLSNIKNLHIPFINKLTHTLFNYKFAKLECKRVDRWRKELGLDSLKFDFFDNIRNNESYCKQIAAFDKVLLPNQKIPNDFKSHWNVVGFFFQKEINLKNIPEKLINFFKDNNINEYTEKEDLPIVFGLGSMPISNKSLQKNVISILKYTIEKLGKQTKWIILNNWSNFEPIQNESANICQLNNVDHLWLYKYSSISITHGGVGSIASILKSAIPSIILPLYFDQPFWSKHINSIGVGIGLNGLKLKQNQLLDSIIKIKSNYQQFRNRCIEISSNLSNDSLEKAIKIIENN</sequence>
<dbReference type="VEuPathDB" id="AmoebaDB:DDB_G0268544"/>
<dbReference type="Reactome" id="R-DDI-9757110">
    <property type="pathway name" value="Prednisone ADME"/>
</dbReference>
<dbReference type="OMA" id="WIREHGI"/>
<dbReference type="AlphaFoldDB" id="Q55FX8"/>
<dbReference type="Reactome" id="R-DDI-9753281">
    <property type="pathway name" value="Paracetamol ADME"/>
</dbReference>
<keyword evidence="1" id="KW-0808">Transferase</keyword>
<dbReference type="eggNOG" id="KOG1192">
    <property type="taxonomic scope" value="Eukaryota"/>
</dbReference>
<evidence type="ECO:0000256" key="1">
    <source>
        <dbReference type="ARBA" id="ARBA00022679"/>
    </source>
</evidence>
<dbReference type="InterPro" id="IPR050426">
    <property type="entry name" value="Glycosyltransferase_28"/>
</dbReference>
<dbReference type="GeneID" id="8616212"/>
<dbReference type="Reactome" id="R-DDI-189483">
    <property type="pathway name" value="Heme degradation"/>
</dbReference>
<reference evidence="3 4" key="1">
    <citation type="journal article" date="2005" name="Nature">
        <title>The genome of the social amoeba Dictyostelium discoideum.</title>
        <authorList>
            <consortium name="The Dictyostelium discoideum Sequencing Consortium"/>
            <person name="Eichinger L."/>
            <person name="Pachebat J.A."/>
            <person name="Glockner G."/>
            <person name="Rajandream M.A."/>
            <person name="Sucgang R."/>
            <person name="Berriman M."/>
            <person name="Song J."/>
            <person name="Olsen R."/>
            <person name="Szafranski K."/>
            <person name="Xu Q."/>
            <person name="Tunggal B."/>
            <person name="Kummerfeld S."/>
            <person name="Madera M."/>
            <person name="Konfortov B.A."/>
            <person name="Rivero F."/>
            <person name="Bankier A.T."/>
            <person name="Lehmann R."/>
            <person name="Hamlin N."/>
            <person name="Davies R."/>
            <person name="Gaudet P."/>
            <person name="Fey P."/>
            <person name="Pilcher K."/>
            <person name="Chen G."/>
            <person name="Saunders D."/>
            <person name="Sodergren E."/>
            <person name="Davis P."/>
            <person name="Kerhornou A."/>
            <person name="Nie X."/>
            <person name="Hall N."/>
            <person name="Anjard C."/>
            <person name="Hemphill L."/>
            <person name="Bason N."/>
            <person name="Farbrother P."/>
            <person name="Desany B."/>
            <person name="Just E."/>
            <person name="Morio T."/>
            <person name="Rost R."/>
            <person name="Churcher C."/>
            <person name="Cooper J."/>
            <person name="Haydock S."/>
            <person name="van Driessche N."/>
            <person name="Cronin A."/>
            <person name="Goodhead I."/>
            <person name="Muzny D."/>
            <person name="Mourier T."/>
            <person name="Pain A."/>
            <person name="Lu M."/>
            <person name="Harper D."/>
            <person name="Lindsay R."/>
            <person name="Hauser H."/>
            <person name="James K."/>
            <person name="Quiles M."/>
            <person name="Madan Babu M."/>
            <person name="Saito T."/>
            <person name="Buchrieser C."/>
            <person name="Wardroper A."/>
            <person name="Felder M."/>
            <person name="Thangavelu M."/>
            <person name="Johnson D."/>
            <person name="Knights A."/>
            <person name="Loulseged H."/>
            <person name="Mungall K."/>
            <person name="Oliver K."/>
            <person name="Price C."/>
            <person name="Quail M.A."/>
            <person name="Urushihara H."/>
            <person name="Hernandez J."/>
            <person name="Rabbinowitsch E."/>
            <person name="Steffen D."/>
            <person name="Sanders M."/>
            <person name="Ma J."/>
            <person name="Kohara Y."/>
            <person name="Sharp S."/>
            <person name="Simmonds M."/>
            <person name="Spiegler S."/>
            <person name="Tivey A."/>
            <person name="Sugano S."/>
            <person name="White B."/>
            <person name="Walker D."/>
            <person name="Woodward J."/>
            <person name="Winckler T."/>
            <person name="Tanaka Y."/>
            <person name="Shaulsky G."/>
            <person name="Schleicher M."/>
            <person name="Weinstock G."/>
            <person name="Rosenthal A."/>
            <person name="Cox E.C."/>
            <person name="Chisholm R.L."/>
            <person name="Gibbs R."/>
            <person name="Loomis W.F."/>
            <person name="Platzer M."/>
            <person name="Kay R.R."/>
            <person name="Williams J."/>
            <person name="Dear P.H."/>
            <person name="Noegel A.A."/>
            <person name="Barrell B."/>
            <person name="Kuspa A."/>
        </authorList>
    </citation>
    <scope>NUCLEOTIDE SEQUENCE [LARGE SCALE GENOMIC DNA]</scope>
    <source>
        <strain evidence="3 4">AX4</strain>
    </source>
</reference>
<organism evidence="3 4">
    <name type="scientific">Dictyostelium discoideum</name>
    <name type="common">Social amoeba</name>
    <dbReference type="NCBI Taxonomy" id="44689"/>
    <lineage>
        <taxon>Eukaryota</taxon>
        <taxon>Amoebozoa</taxon>
        <taxon>Evosea</taxon>
        <taxon>Eumycetozoa</taxon>
        <taxon>Dictyostelia</taxon>
        <taxon>Dictyosteliales</taxon>
        <taxon>Dictyosteliaceae</taxon>
        <taxon>Dictyostelium</taxon>
    </lineage>
</organism>
<dbReference type="HOGENOM" id="CLU_533662_0_0_1"/>
<dbReference type="Pfam" id="PF03033">
    <property type="entry name" value="Glyco_transf_28"/>
    <property type="match status" value="1"/>
</dbReference>
<comment type="caution">
    <text evidence="3">The sequence shown here is derived from an EMBL/GenBank/DDBJ whole genome shotgun (WGS) entry which is preliminary data.</text>
</comment>
<gene>
    <name evidence="3" type="primary">ugt3</name>
    <name evidence="3" type="ORF">DDB_G0268544</name>
</gene>
<dbReference type="PaxDb" id="44689-DDB0231980"/>
<evidence type="ECO:0000313" key="3">
    <source>
        <dbReference type="EMBL" id="EAL73725.1"/>
    </source>
</evidence>
<dbReference type="FunFam" id="3.40.50.2000:FF:000550">
    <property type="entry name" value="Uncharacterized protein"/>
    <property type="match status" value="1"/>
</dbReference>
<dbReference type="Pfam" id="PF00201">
    <property type="entry name" value="UDPGT"/>
    <property type="match status" value="1"/>
</dbReference>
<dbReference type="CDD" id="cd03784">
    <property type="entry name" value="GT1_Gtf-like"/>
    <property type="match status" value="1"/>
</dbReference>
<protein>
    <recommendedName>
        <fullName evidence="2">Glycosyltransferase family 28 N-terminal domain-containing protein</fullName>
    </recommendedName>
</protein>
<dbReference type="GO" id="GO:0016906">
    <property type="term" value="F:sterol 3-beta-glucosyltransferase activity"/>
    <property type="evidence" value="ECO:0007669"/>
    <property type="project" value="UniProtKB-ARBA"/>
</dbReference>
<dbReference type="KEGG" id="ddi:DDB_G0268544"/>
<name>Q55FX8_DICDI</name>
<dbReference type="dictyBase" id="DDB_G0268544">
    <property type="gene designation" value="ugt3"/>
</dbReference>
<evidence type="ECO:0000259" key="2">
    <source>
        <dbReference type="Pfam" id="PF03033"/>
    </source>
</evidence>
<dbReference type="Reactome" id="R-DDI-9749641">
    <property type="pathway name" value="Aspirin ADME"/>
</dbReference>
<dbReference type="SUPFAM" id="SSF53756">
    <property type="entry name" value="UDP-Glycosyltransferase/glycogen phosphorylase"/>
    <property type="match status" value="1"/>
</dbReference>
<dbReference type="Reactome" id="R-DDI-156588">
    <property type="pathway name" value="Glucuronidation"/>
</dbReference>
<dbReference type="Reactome" id="R-DDI-9754706">
    <property type="pathway name" value="Atorvastatin ADME"/>
</dbReference>
<proteinExistence type="predicted"/>
<dbReference type="RefSeq" id="XP_647405.1">
    <property type="nucleotide sequence ID" value="XM_642313.1"/>
</dbReference>
<dbReference type="InterPro" id="IPR002213">
    <property type="entry name" value="UDP_glucos_trans"/>
</dbReference>
<dbReference type="EMBL" id="AAFI02000003">
    <property type="protein sequence ID" value="EAL73725.1"/>
    <property type="molecule type" value="Genomic_DNA"/>
</dbReference>
<dbReference type="PANTHER" id="PTHR48050:SF19">
    <property type="entry name" value="GLYCOSYL TRANSFERASE FAMILY 28 C-TERMINAL DOMAIN-CONTAINING PROTEIN-RELATED"/>
    <property type="match status" value="1"/>
</dbReference>
<dbReference type="SMR" id="Q55FX8"/>
<keyword evidence="4" id="KW-1185">Reference proteome</keyword>
<dbReference type="FunCoup" id="Q55FX8">
    <property type="interactions" value="3"/>
</dbReference>
<dbReference type="InParanoid" id="Q55FX8"/>
<dbReference type="PANTHER" id="PTHR48050">
    <property type="entry name" value="STEROL 3-BETA-GLUCOSYLTRANSFERASE"/>
    <property type="match status" value="1"/>
</dbReference>
<dbReference type="PhylomeDB" id="Q55FX8"/>
<dbReference type="Gene3D" id="3.40.50.2000">
    <property type="entry name" value="Glycogen Phosphorylase B"/>
    <property type="match status" value="2"/>
</dbReference>
<dbReference type="Proteomes" id="UP000002195">
    <property type="component" value="Unassembled WGS sequence"/>
</dbReference>
<accession>Q55FX8</accession>
<feature type="domain" description="Glycosyltransferase family 28 N-terminal" evidence="2">
    <location>
        <begin position="3"/>
        <end position="69"/>
    </location>
</feature>
<dbReference type="FunFam" id="3.40.50.2000:FF:000631">
    <property type="entry name" value="Uncharacterized protein"/>
    <property type="match status" value="1"/>
</dbReference>
<dbReference type="GO" id="GO:0005975">
    <property type="term" value="P:carbohydrate metabolic process"/>
    <property type="evidence" value="ECO:0007669"/>
    <property type="project" value="InterPro"/>
</dbReference>